<dbReference type="AlphaFoldDB" id="A0A7J7KMB3"/>
<keyword evidence="1" id="KW-0732">Signal</keyword>
<comment type="caution">
    <text evidence="2">The sequence shown here is derived from an EMBL/GenBank/DDBJ whole genome shotgun (WGS) entry which is preliminary data.</text>
</comment>
<keyword evidence="3" id="KW-1185">Reference proteome</keyword>
<reference evidence="2" key="1">
    <citation type="submission" date="2020-06" db="EMBL/GenBank/DDBJ databases">
        <title>Draft genome of Bugula neritina, a colonial animal packing powerful symbionts and potential medicines.</title>
        <authorList>
            <person name="Rayko M."/>
        </authorList>
    </citation>
    <scope>NUCLEOTIDE SEQUENCE [LARGE SCALE GENOMIC DNA]</scope>
    <source>
        <strain evidence="2">Kwan_BN1</strain>
    </source>
</reference>
<feature type="signal peptide" evidence="1">
    <location>
        <begin position="1"/>
        <end position="27"/>
    </location>
</feature>
<evidence type="ECO:0000313" key="3">
    <source>
        <dbReference type="Proteomes" id="UP000593567"/>
    </source>
</evidence>
<evidence type="ECO:0000313" key="2">
    <source>
        <dbReference type="EMBL" id="KAF6039283.1"/>
    </source>
</evidence>
<feature type="chain" id="PRO_5029851532" evidence="1">
    <location>
        <begin position="28"/>
        <end position="188"/>
    </location>
</feature>
<proteinExistence type="predicted"/>
<evidence type="ECO:0000256" key="1">
    <source>
        <dbReference type="SAM" id="SignalP"/>
    </source>
</evidence>
<name>A0A7J7KMB3_BUGNE</name>
<accession>A0A7J7KMB3</accession>
<organism evidence="2 3">
    <name type="scientific">Bugula neritina</name>
    <name type="common">Brown bryozoan</name>
    <name type="synonym">Sertularia neritina</name>
    <dbReference type="NCBI Taxonomy" id="10212"/>
    <lineage>
        <taxon>Eukaryota</taxon>
        <taxon>Metazoa</taxon>
        <taxon>Spiralia</taxon>
        <taxon>Lophotrochozoa</taxon>
        <taxon>Bryozoa</taxon>
        <taxon>Gymnolaemata</taxon>
        <taxon>Cheilostomatida</taxon>
        <taxon>Flustrina</taxon>
        <taxon>Buguloidea</taxon>
        <taxon>Bugulidae</taxon>
        <taxon>Bugula</taxon>
    </lineage>
</organism>
<gene>
    <name evidence="2" type="ORF">EB796_002403</name>
</gene>
<sequence length="188" mass="21346">MHYIMLLVKMAIALCAAILLAVDFSDAMRAAVHPKIPVCEENLFNEFCKFRQLVKTRHPDKCLRARTLLQRAISDCEVKDPVKRVFQGSRYVKLFVRNCGDIEFPSEGCGKITTCLQTIFKLNGRRIDCSKREEAENCYHKATKGECVLAEGAQRLVIHQTVPRVCPSGGYNSVRPLLPSCRRHSRVH</sequence>
<dbReference type="EMBL" id="VXIV02000283">
    <property type="protein sequence ID" value="KAF6039283.1"/>
    <property type="molecule type" value="Genomic_DNA"/>
</dbReference>
<dbReference type="Proteomes" id="UP000593567">
    <property type="component" value="Unassembled WGS sequence"/>
</dbReference>
<protein>
    <submittedName>
        <fullName evidence="2">Uncharacterized protein</fullName>
    </submittedName>
</protein>